<dbReference type="RefSeq" id="WP_014296155.1">
    <property type="nucleotide sequence ID" value="NC_016751.1"/>
</dbReference>
<dbReference type="AlphaFoldDB" id="H2J622"/>
<dbReference type="InterPro" id="IPR036116">
    <property type="entry name" value="FN3_sf"/>
</dbReference>
<dbReference type="PROSITE" id="PS51257">
    <property type="entry name" value="PROKAR_LIPOPROTEIN"/>
    <property type="match status" value="1"/>
</dbReference>
<organism evidence="2 3">
    <name type="scientific">Marinitoga piezophila (strain DSM 14283 / JCM 11233 / KA3)</name>
    <dbReference type="NCBI Taxonomy" id="443254"/>
    <lineage>
        <taxon>Bacteria</taxon>
        <taxon>Thermotogati</taxon>
        <taxon>Thermotogota</taxon>
        <taxon>Thermotogae</taxon>
        <taxon>Petrotogales</taxon>
        <taxon>Petrotogaceae</taxon>
        <taxon>Marinitoga</taxon>
    </lineage>
</organism>
<gene>
    <name evidence="2" type="ordered locus">Marpi_0645</name>
</gene>
<dbReference type="Gene3D" id="2.60.40.10">
    <property type="entry name" value="Immunoglobulins"/>
    <property type="match status" value="6"/>
</dbReference>
<reference evidence="2 3" key="1">
    <citation type="journal article" date="2012" name="J. Bacteriol.">
        <title>Complete Genome Sequence of the Thermophilic, Piezophilic, Heterotrophic Bacterium Marinitoga piezophila KA3.</title>
        <authorList>
            <person name="Lucas S."/>
            <person name="Han J."/>
            <person name="Lapidus A."/>
            <person name="Cheng J.F."/>
            <person name="Goodwin L.A."/>
            <person name="Pitluck S."/>
            <person name="Peters L."/>
            <person name="Mikhailova N."/>
            <person name="Teshima H."/>
            <person name="Detter J.C."/>
            <person name="Han C."/>
            <person name="Tapia R."/>
            <person name="Land M."/>
            <person name="Hauser L."/>
            <person name="Kyrpides N.C."/>
            <person name="Ivanova N."/>
            <person name="Pagani I."/>
            <person name="Vannier P."/>
            <person name="Oger P."/>
            <person name="Bartlett D.H."/>
            <person name="Noll K.M."/>
            <person name="Woyke T."/>
            <person name="Jebbar M."/>
        </authorList>
    </citation>
    <scope>NUCLEOTIDE SEQUENCE [LARGE SCALE GENOMIC DNA]</scope>
    <source>
        <strain evidence="3">DSM 14283 / JCM 11233 / KA3</strain>
    </source>
</reference>
<dbReference type="SUPFAM" id="SSF101898">
    <property type="entry name" value="NHL repeat"/>
    <property type="match status" value="1"/>
</dbReference>
<dbReference type="SUPFAM" id="SSF49265">
    <property type="entry name" value="Fibronectin type III"/>
    <property type="match status" value="4"/>
</dbReference>
<evidence type="ECO:0000313" key="3">
    <source>
        <dbReference type="Proteomes" id="UP000007161"/>
    </source>
</evidence>
<dbReference type="InterPro" id="IPR018391">
    <property type="entry name" value="PQQ_b-propeller_rpt"/>
</dbReference>
<dbReference type="EMBL" id="CP003257">
    <property type="protein sequence ID" value="AEX85083.1"/>
    <property type="molecule type" value="Genomic_DNA"/>
</dbReference>
<dbReference type="SMART" id="SM00060">
    <property type="entry name" value="FN3"/>
    <property type="match status" value="6"/>
</dbReference>
<dbReference type="OrthoDB" id="45135at2"/>
<dbReference type="InterPro" id="IPR002372">
    <property type="entry name" value="PQQ_rpt_dom"/>
</dbReference>
<dbReference type="InterPro" id="IPR013783">
    <property type="entry name" value="Ig-like_fold"/>
</dbReference>
<reference evidence="3" key="2">
    <citation type="submission" date="2012-01" db="EMBL/GenBank/DDBJ databases">
        <title>Complete sequence of chromosome of Marinitoga piezophila KA3.</title>
        <authorList>
            <person name="Lucas S."/>
            <person name="Han J."/>
            <person name="Lapidus A."/>
            <person name="Cheng J.-F."/>
            <person name="Goodwin L."/>
            <person name="Pitluck S."/>
            <person name="Peters L."/>
            <person name="Mikhailova N."/>
            <person name="Teshima H."/>
            <person name="Detter J.C."/>
            <person name="Han C."/>
            <person name="Tapia R."/>
            <person name="Land M."/>
            <person name="Hauser L."/>
            <person name="Kyrpides N."/>
            <person name="Ivanova N."/>
            <person name="Pagani I."/>
            <person name="Jebbar M."/>
            <person name="Vannier P."/>
            <person name="Oger P."/>
            <person name="Cario A."/>
            <person name="Bartlett D."/>
            <person name="Noll K.M."/>
            <person name="Woyke T."/>
        </authorList>
    </citation>
    <scope>NUCLEOTIDE SEQUENCE [LARGE SCALE GENOMIC DNA]</scope>
    <source>
        <strain evidence="3">DSM 14283 / JCM 11233 / KA3</strain>
    </source>
</reference>
<sequence length="1121" mass="126257">MKRLYKIVWLGMILILLAGCFLRNTAPLKPYEPFPANNSTNVATEITLKWNCQDSDNDKLLYNVYLSESNGNLTPVEVDYPKTEIKYTNLHPDTLYKWKVVAKDNRGGITEGPIWYFKTISEKEKENDVYKNLEIVFLTPENGQTISQTDEATLEWKMNKDDFKVKEYSIYFGDNPIPPLVKEHYKEKYFYLSHLKSGKRYYWKIISYGEDGGFVESKTQYFYTKQVEIPGNHSPAIDLISPENNITLESTNTVKIIWDSKDPDNDKLTYNVYFGDFPLPSLIKVDYDSTSLIISDLKENKKYYWRIQVKDSRGALTESDTYYFIIEHSGDNPENTDPAIDIISPLNSETLISTDTVVLEWKGSDIDGDQIKYDVYFGDISSPPLIESGYEKTTITIPNLEEDKIYYWRVIAKDNNDGETDSGVYKFKTNKEMEENNHIPVVTKESPDDGEEYSYETTEIELKWEISDEDGDEVKSDIYYGEQKNPPLVQVSSESTGYIIPVERGKTYYWKIRVNDGRGGISETGISSVTVAEKPNNVPSISIVNPMNNETVESTDTVVLVWNGLDIDGDQIKYDIYFGDISSPPLVESSYESTTITISNLEEDKTYYWKVIANDGNRGETESAIYKFKTNSPPEDPVLTSPDNLEKVYENSVILNWNEVVDKDNDTVVYDLYTSTVSTNTLAITASDLTTNSYTISLTTDVLYWQIVAKDEHGAKSFSEIYTIRHIVPGTLKFKIDTGGNYIAANPVIDDEGNIYITYSSSSTENTKTYVSKYNSNGNLEWNTMLVYFVVQGSMIDDFLAGYSLMKGYDGNIYTTLRGNGSSMVAIDSDLGFVKWSIPDIASNLFPYFTSIEDGNLYFIGKDETAGNLIDATLFVTYESGSCSTTTINANTSDVSGIISAKIEGVDYLFIPFGGSNPGVIKLDAYFGEKTTEGFKAAYGVIYSNYNNENYLITSFTTGDDYSIAYYNIDTEFSTDTIMSDPPSSVGFNPGMPVVGSDGTIYAVYYDKLYAVNPDLTEKWSITLPNGDHIFSRSPAVGSDGTIYVLTDTKLYAFNPGDGSEKWVFTLDSGDYTYFQSPIISNDGTIYFSTYNGYIYAIYDNITGPDSSSWPMIGKNSMGVY</sequence>
<dbReference type="CDD" id="cd00063">
    <property type="entry name" value="FN3"/>
    <property type="match status" value="1"/>
</dbReference>
<proteinExistence type="predicted"/>
<dbReference type="STRING" id="443254.Marpi_0645"/>
<evidence type="ECO:0000313" key="2">
    <source>
        <dbReference type="EMBL" id="AEX85083.1"/>
    </source>
</evidence>
<name>H2J622_MARPK</name>
<dbReference type="KEGG" id="mpz:Marpi_0645"/>
<keyword evidence="3" id="KW-1185">Reference proteome</keyword>
<dbReference type="InterPro" id="IPR003961">
    <property type="entry name" value="FN3_dom"/>
</dbReference>
<dbReference type="eggNOG" id="COG1520">
    <property type="taxonomic scope" value="Bacteria"/>
</dbReference>
<dbReference type="SUPFAM" id="SSF50998">
    <property type="entry name" value="Quinoprotein alcohol dehydrogenase-like"/>
    <property type="match status" value="1"/>
</dbReference>
<dbReference type="Proteomes" id="UP000007161">
    <property type="component" value="Chromosome"/>
</dbReference>
<dbReference type="Pfam" id="PF13360">
    <property type="entry name" value="PQQ_2"/>
    <property type="match status" value="1"/>
</dbReference>
<protein>
    <recommendedName>
        <fullName evidence="1">Fibronectin type-III domain-containing protein</fullName>
    </recommendedName>
</protein>
<dbReference type="InterPro" id="IPR011047">
    <property type="entry name" value="Quinoprotein_ADH-like_sf"/>
</dbReference>
<dbReference type="HOGENOM" id="CLU_280308_0_0_0"/>
<dbReference type="PROSITE" id="PS50853">
    <property type="entry name" value="FN3"/>
    <property type="match status" value="1"/>
</dbReference>
<dbReference type="Gene3D" id="2.40.128.630">
    <property type="match status" value="1"/>
</dbReference>
<accession>H2J622</accession>
<evidence type="ECO:0000259" key="1">
    <source>
        <dbReference type="PROSITE" id="PS50853"/>
    </source>
</evidence>
<feature type="domain" description="Fibronectin type-III" evidence="1">
    <location>
        <begin position="29"/>
        <end position="125"/>
    </location>
</feature>
<dbReference type="SMART" id="SM00564">
    <property type="entry name" value="PQQ"/>
    <property type="match status" value="5"/>
</dbReference>